<keyword evidence="3" id="KW-1185">Reference proteome</keyword>
<dbReference type="Gene3D" id="1.10.3680.10">
    <property type="entry name" value="TerB-like"/>
    <property type="match status" value="1"/>
</dbReference>
<name>A0ABU0MR87_9PROT</name>
<accession>A0ABU0MR87</accession>
<gene>
    <name evidence="2" type="ORF">QO018_004884</name>
</gene>
<comment type="caution">
    <text evidence="2">The sequence shown here is derived from an EMBL/GenBank/DDBJ whole genome shotgun (WGS) entry which is preliminary data.</text>
</comment>
<organism evidence="2 3">
    <name type="scientific">Azospirillum picis</name>
    <dbReference type="NCBI Taxonomy" id="488438"/>
    <lineage>
        <taxon>Bacteria</taxon>
        <taxon>Pseudomonadati</taxon>
        <taxon>Pseudomonadota</taxon>
        <taxon>Alphaproteobacteria</taxon>
        <taxon>Rhodospirillales</taxon>
        <taxon>Azospirillaceae</taxon>
        <taxon>Azospirillum</taxon>
    </lineage>
</organism>
<dbReference type="SUPFAM" id="SSF158682">
    <property type="entry name" value="TerB-like"/>
    <property type="match status" value="1"/>
</dbReference>
<evidence type="ECO:0000313" key="2">
    <source>
        <dbReference type="EMBL" id="MDQ0535993.1"/>
    </source>
</evidence>
<protein>
    <submittedName>
        <fullName evidence="2">Uncharacterized membrane protein YebE (DUF533 family)</fullName>
    </submittedName>
</protein>
<dbReference type="InterPro" id="IPR029024">
    <property type="entry name" value="TerB-like"/>
</dbReference>
<evidence type="ECO:0000313" key="3">
    <source>
        <dbReference type="Proteomes" id="UP001244552"/>
    </source>
</evidence>
<dbReference type="Pfam" id="PF04391">
    <property type="entry name" value="DUF533"/>
    <property type="match status" value="1"/>
</dbReference>
<dbReference type="RefSeq" id="WP_209988273.1">
    <property type="nucleotide sequence ID" value="NZ_JAUSVU010000022.1"/>
</dbReference>
<feature type="region of interest" description="Disordered" evidence="1">
    <location>
        <begin position="1"/>
        <end position="25"/>
    </location>
</feature>
<dbReference type="Proteomes" id="UP001244552">
    <property type="component" value="Unassembled WGS sequence"/>
</dbReference>
<dbReference type="InterPro" id="IPR007486">
    <property type="entry name" value="YebE"/>
</dbReference>
<sequence>MTIGKEPAMDGMQRRDDSPTGSRFGHRPVLHAVLGRQILDAHLRNRHQLLDAGPIELHTVEAAEARLLIRAMAAAAQADGGLDEKERQRIASVIRASALDEEERGRMEERIGEPHCLEELIRQVDTPRLASRVYAVSLAVVDKSAAVNQAYLRYLALRLGLPADLVVRLNRQMGLRL</sequence>
<proteinExistence type="predicted"/>
<reference evidence="2 3" key="1">
    <citation type="submission" date="2023-07" db="EMBL/GenBank/DDBJ databases">
        <title>Genomic Encyclopedia of Type Strains, Phase IV (KMG-IV): sequencing the most valuable type-strain genomes for metagenomic binning, comparative biology and taxonomic classification.</title>
        <authorList>
            <person name="Goeker M."/>
        </authorList>
    </citation>
    <scope>NUCLEOTIDE SEQUENCE [LARGE SCALE GENOMIC DNA]</scope>
    <source>
        <strain evidence="2 3">DSM 19922</strain>
    </source>
</reference>
<dbReference type="EMBL" id="JAUSVU010000022">
    <property type="protein sequence ID" value="MDQ0535993.1"/>
    <property type="molecule type" value="Genomic_DNA"/>
</dbReference>
<evidence type="ECO:0000256" key="1">
    <source>
        <dbReference type="SAM" id="MobiDB-lite"/>
    </source>
</evidence>